<dbReference type="EMBL" id="KZ819283">
    <property type="protein sequence ID" value="PWO01045.1"/>
    <property type="molecule type" value="Genomic_DNA"/>
</dbReference>
<dbReference type="PANTHER" id="PTHR43817:SF1">
    <property type="entry name" value="HYDROLASE, FAMILY 43, PUTATIVE (AFU_ORTHOLOGUE AFUA_3G01660)-RELATED"/>
    <property type="match status" value="1"/>
</dbReference>
<accession>A0A316ZJ19</accession>
<dbReference type="RefSeq" id="XP_025601323.1">
    <property type="nucleotide sequence ID" value="XM_025743783.1"/>
</dbReference>
<organism evidence="8 9">
    <name type="scientific">Tilletiopsis washingtonensis</name>
    <dbReference type="NCBI Taxonomy" id="58919"/>
    <lineage>
        <taxon>Eukaryota</taxon>
        <taxon>Fungi</taxon>
        <taxon>Dikarya</taxon>
        <taxon>Basidiomycota</taxon>
        <taxon>Ustilaginomycotina</taxon>
        <taxon>Exobasidiomycetes</taxon>
        <taxon>Entylomatales</taxon>
        <taxon>Entylomatales incertae sedis</taxon>
        <taxon>Tilletiopsis</taxon>
    </lineage>
</organism>
<evidence type="ECO:0000256" key="2">
    <source>
        <dbReference type="ARBA" id="ARBA00022729"/>
    </source>
</evidence>
<dbReference type="GO" id="GO:0005975">
    <property type="term" value="P:carbohydrate metabolic process"/>
    <property type="evidence" value="ECO:0007669"/>
    <property type="project" value="InterPro"/>
</dbReference>
<dbReference type="InterPro" id="IPR023296">
    <property type="entry name" value="Glyco_hydro_beta-prop_sf"/>
</dbReference>
<comment type="similarity">
    <text evidence="1 5">Belongs to the glycosyl hydrolase 43 family.</text>
</comment>
<feature type="chain" id="PRO_5016416007" evidence="7">
    <location>
        <begin position="17"/>
        <end position="387"/>
    </location>
</feature>
<evidence type="ECO:0000256" key="3">
    <source>
        <dbReference type="ARBA" id="ARBA00022801"/>
    </source>
</evidence>
<keyword evidence="2 7" id="KW-0732">Signal</keyword>
<keyword evidence="9" id="KW-1185">Reference proteome</keyword>
<protein>
    <submittedName>
        <fullName evidence="8">Arabinanase/levansucrase/invertase</fullName>
    </submittedName>
</protein>
<dbReference type="STRING" id="58919.A0A316ZJ19"/>
<dbReference type="SUPFAM" id="SSF75005">
    <property type="entry name" value="Arabinanase/levansucrase/invertase"/>
    <property type="match status" value="1"/>
</dbReference>
<proteinExistence type="inferred from homology"/>
<evidence type="ECO:0000256" key="4">
    <source>
        <dbReference type="ARBA" id="ARBA00023295"/>
    </source>
</evidence>
<dbReference type="Pfam" id="PF04616">
    <property type="entry name" value="Glyco_hydro_43"/>
    <property type="match status" value="1"/>
</dbReference>
<evidence type="ECO:0000256" key="1">
    <source>
        <dbReference type="ARBA" id="ARBA00009865"/>
    </source>
</evidence>
<feature type="region of interest" description="Disordered" evidence="6">
    <location>
        <begin position="83"/>
        <end position="105"/>
    </location>
</feature>
<feature type="signal peptide" evidence="7">
    <location>
        <begin position="1"/>
        <end position="16"/>
    </location>
</feature>
<evidence type="ECO:0000256" key="6">
    <source>
        <dbReference type="SAM" id="MobiDB-lite"/>
    </source>
</evidence>
<dbReference type="GO" id="GO:0004553">
    <property type="term" value="F:hydrolase activity, hydrolyzing O-glycosyl compounds"/>
    <property type="evidence" value="ECO:0007669"/>
    <property type="project" value="InterPro"/>
</dbReference>
<dbReference type="Proteomes" id="UP000245946">
    <property type="component" value="Unassembled WGS sequence"/>
</dbReference>
<evidence type="ECO:0000313" key="9">
    <source>
        <dbReference type="Proteomes" id="UP000245946"/>
    </source>
</evidence>
<dbReference type="AlphaFoldDB" id="A0A316ZJ19"/>
<evidence type="ECO:0000313" key="8">
    <source>
        <dbReference type="EMBL" id="PWO01045.1"/>
    </source>
</evidence>
<keyword evidence="3 5" id="KW-0378">Hydrolase</keyword>
<evidence type="ECO:0000256" key="5">
    <source>
        <dbReference type="RuleBase" id="RU361187"/>
    </source>
</evidence>
<dbReference type="Gene3D" id="2.115.10.20">
    <property type="entry name" value="Glycosyl hydrolase domain, family 43"/>
    <property type="match status" value="1"/>
</dbReference>
<dbReference type="OrthoDB" id="272289at2759"/>
<evidence type="ECO:0000256" key="7">
    <source>
        <dbReference type="SAM" id="SignalP"/>
    </source>
</evidence>
<keyword evidence="4 5" id="KW-0326">Glycosidase</keyword>
<gene>
    <name evidence="8" type="ORF">FA09DRAFT_335689</name>
</gene>
<name>A0A316ZJ19_9BASI</name>
<reference evidence="8 9" key="1">
    <citation type="journal article" date="2018" name="Mol. Biol. Evol.">
        <title>Broad Genomic Sampling Reveals a Smut Pathogenic Ancestry of the Fungal Clade Ustilaginomycotina.</title>
        <authorList>
            <person name="Kijpornyongpan T."/>
            <person name="Mondo S.J."/>
            <person name="Barry K."/>
            <person name="Sandor L."/>
            <person name="Lee J."/>
            <person name="Lipzen A."/>
            <person name="Pangilinan J."/>
            <person name="LaButti K."/>
            <person name="Hainaut M."/>
            <person name="Henrissat B."/>
            <person name="Grigoriev I.V."/>
            <person name="Spatafora J.W."/>
            <person name="Aime M.C."/>
        </authorList>
    </citation>
    <scope>NUCLEOTIDE SEQUENCE [LARGE SCALE GENOMIC DNA]</scope>
    <source>
        <strain evidence="8 9">MCA 4186</strain>
    </source>
</reference>
<dbReference type="PANTHER" id="PTHR43817">
    <property type="entry name" value="GLYCOSYL HYDROLASE"/>
    <property type="match status" value="1"/>
</dbReference>
<sequence length="387" mass="42733">MRSCLLLLFIAQVAFARHRIPSPHRRTFESRDRSLDTTPPFAERALADNIAALLGAPMNSLIAGISQAATALESLGFGPPDMAGIENGLGPGQDPDAVSRLEPDASGRRAEGNLTYYFVTNDFARGIYMLKSQDLNSIFADPSSEKQIFEYDKAVGTEAPSLFEWSEGRWLIYVSSVGAEGNGSMRVLQAKSDDLWGDWEDLGEMRHANGDRLTNYDGHAFRHPNGKRYFTYSALRSVEIAELTSPTTVGRATVWASGDGERTIEAPGSFVSGQKLNIIWSENVFAQPDYNTINRAISVDDDPLDPASWRNSANVTFLRSGNGVYGPGSACVYNGPDERPWIAYSAFYMPQGFPLTENPRRVQTQPLIVYDDEIQPMAPDRPTRFLD</sequence>
<dbReference type="GeneID" id="37271327"/>
<dbReference type="InterPro" id="IPR006710">
    <property type="entry name" value="Glyco_hydro_43"/>
</dbReference>